<feature type="region of interest" description="Disordered" evidence="11">
    <location>
        <begin position="516"/>
        <end position="542"/>
    </location>
</feature>
<keyword evidence="2 10" id="KW-0547">Nucleotide-binding</keyword>
<feature type="region of interest" description="Disordered" evidence="11">
    <location>
        <begin position="554"/>
        <end position="646"/>
    </location>
</feature>
<feature type="domain" description="Protein kinase" evidence="12">
    <location>
        <begin position="158"/>
        <end position="438"/>
    </location>
</feature>
<evidence type="ECO:0000256" key="6">
    <source>
        <dbReference type="ARBA" id="ARBA00038999"/>
    </source>
</evidence>
<feature type="region of interest" description="Disordered" evidence="11">
    <location>
        <begin position="79"/>
        <end position="113"/>
    </location>
</feature>
<dbReference type="InterPro" id="IPR011009">
    <property type="entry name" value="Kinase-like_dom_sf"/>
</dbReference>
<dbReference type="GO" id="GO:0004708">
    <property type="term" value="F:MAP kinase kinase activity"/>
    <property type="evidence" value="ECO:0007669"/>
    <property type="project" value="UniProtKB-EC"/>
</dbReference>
<evidence type="ECO:0000256" key="5">
    <source>
        <dbReference type="ARBA" id="ARBA00038035"/>
    </source>
</evidence>
<sequence length="646" mass="70823">MEAVEGSPIKGSLDEDVKSEVSEAPTIEDTAIVDADDDPIAWKNVVSPIDYERDEASSSPTRLELRRGRPLRVRELARQLRGQASRPESAPTEHHPPLVEAASRRRTQSQRERRNVGGIVMSSHQGGGGGSGYNLSESGVLRLGEFVIGPEGSLRQDLVPLDELGRGAGGCVQRALHVPSGVIVAVKKIAIDDERRRKQMVLELRALHGLKGTALAARVHHGLDTSGTTSHGSSPVGSRYVVDFFDTYVEPATNSLGLVLEFMNGGSLNDHRRRGTPVDERLLSRVAFCVLSALAYIHSRRELHRDVKPSNVLLGLRGEVKISDYGCHRHLDEESSLASTFTGTIAYMAPERIAGLGYSYPADIWSLGISLLATAVGRNPYAKHKVYWDVAHAIQNQPLPKLNPDGFSHDFRHFVDRCLQKDARQRPSATELLRHPFARAGRRVGLAPVLARLASPADRSRLATMLAALHDAKLTNPSVDPDYNPKLLAKMAAQLGVPLDTLETVYAEVKLDRRRDAHPRSVLPTSRPPQKPPSCVTITSPVISTSNLDQLALTIKPRAGPADRRSHRPADRRSNRPADRPADRRSHRSADRRSNRPADRPADRRSPRPADLLRSFDSLASSTTTLRATTSSEDSLASALQPRRES</sequence>
<evidence type="ECO:0000313" key="14">
    <source>
        <dbReference type="Proteomes" id="UP001230188"/>
    </source>
</evidence>
<comment type="catalytic activity">
    <reaction evidence="9">
        <text>L-tyrosyl-[protein] + ATP = O-phospho-L-tyrosyl-[protein] + ADP + H(+)</text>
        <dbReference type="Rhea" id="RHEA:10596"/>
        <dbReference type="Rhea" id="RHEA-COMP:10136"/>
        <dbReference type="Rhea" id="RHEA-COMP:20101"/>
        <dbReference type="ChEBI" id="CHEBI:15378"/>
        <dbReference type="ChEBI" id="CHEBI:30616"/>
        <dbReference type="ChEBI" id="CHEBI:46858"/>
        <dbReference type="ChEBI" id="CHEBI:61978"/>
        <dbReference type="ChEBI" id="CHEBI:456216"/>
        <dbReference type="EC" id="2.7.12.2"/>
    </reaction>
</comment>
<comment type="caution">
    <text evidence="13">The sequence shown here is derived from an EMBL/GenBank/DDBJ whole genome shotgun (WGS) entry which is preliminary data.</text>
</comment>
<gene>
    <name evidence="13" type="ORF">CTAYLR_000134</name>
</gene>
<dbReference type="SMART" id="SM00220">
    <property type="entry name" value="S_TKc"/>
    <property type="match status" value="1"/>
</dbReference>
<dbReference type="Proteomes" id="UP001230188">
    <property type="component" value="Unassembled WGS sequence"/>
</dbReference>
<evidence type="ECO:0000256" key="2">
    <source>
        <dbReference type="ARBA" id="ARBA00022741"/>
    </source>
</evidence>
<evidence type="ECO:0000313" key="13">
    <source>
        <dbReference type="EMBL" id="KAJ8605559.1"/>
    </source>
</evidence>
<comment type="catalytic activity">
    <reaction evidence="8">
        <text>L-threonyl-[protein] + ATP = O-phospho-L-threonyl-[protein] + ADP + H(+)</text>
        <dbReference type="Rhea" id="RHEA:46608"/>
        <dbReference type="Rhea" id="RHEA-COMP:11060"/>
        <dbReference type="Rhea" id="RHEA-COMP:11605"/>
        <dbReference type="ChEBI" id="CHEBI:15378"/>
        <dbReference type="ChEBI" id="CHEBI:30013"/>
        <dbReference type="ChEBI" id="CHEBI:30616"/>
        <dbReference type="ChEBI" id="CHEBI:61977"/>
        <dbReference type="ChEBI" id="CHEBI:456216"/>
        <dbReference type="EC" id="2.7.12.2"/>
    </reaction>
</comment>
<evidence type="ECO:0000259" key="12">
    <source>
        <dbReference type="PROSITE" id="PS50011"/>
    </source>
</evidence>
<evidence type="ECO:0000256" key="4">
    <source>
        <dbReference type="ARBA" id="ARBA00022840"/>
    </source>
</evidence>
<reference evidence="13" key="1">
    <citation type="submission" date="2023-01" db="EMBL/GenBank/DDBJ databases">
        <title>Metagenome sequencing of chrysophaentin producing Chrysophaeum taylorii.</title>
        <authorList>
            <person name="Davison J."/>
            <person name="Bewley C."/>
        </authorList>
    </citation>
    <scope>NUCLEOTIDE SEQUENCE</scope>
    <source>
        <strain evidence="13">NIES-1699</strain>
    </source>
</reference>
<protein>
    <recommendedName>
        <fullName evidence="6">mitogen-activated protein kinase kinase</fullName>
        <ecNumber evidence="6">2.7.12.2</ecNumber>
    </recommendedName>
</protein>
<proteinExistence type="inferred from homology"/>
<keyword evidence="3" id="KW-0418">Kinase</keyword>
<dbReference type="PANTHER" id="PTHR48013:SF9">
    <property type="entry name" value="DUAL SPECIFICITY MITOGEN-ACTIVATED PROTEIN KINASE KINASE 5"/>
    <property type="match status" value="1"/>
</dbReference>
<feature type="compositionally biased region" description="Basic and acidic residues" evidence="11">
    <location>
        <begin position="561"/>
        <end position="608"/>
    </location>
</feature>
<dbReference type="InterPro" id="IPR017441">
    <property type="entry name" value="Protein_kinase_ATP_BS"/>
</dbReference>
<evidence type="ECO:0000256" key="11">
    <source>
        <dbReference type="SAM" id="MobiDB-lite"/>
    </source>
</evidence>
<evidence type="ECO:0000256" key="3">
    <source>
        <dbReference type="ARBA" id="ARBA00022777"/>
    </source>
</evidence>
<keyword evidence="14" id="KW-1185">Reference proteome</keyword>
<evidence type="ECO:0000256" key="10">
    <source>
        <dbReference type="PROSITE-ProRule" id="PRU10141"/>
    </source>
</evidence>
<accession>A0AAD7XM55</accession>
<dbReference type="SUPFAM" id="SSF56112">
    <property type="entry name" value="Protein kinase-like (PK-like)"/>
    <property type="match status" value="1"/>
</dbReference>
<dbReference type="PROSITE" id="PS00107">
    <property type="entry name" value="PROTEIN_KINASE_ATP"/>
    <property type="match status" value="1"/>
</dbReference>
<organism evidence="13 14">
    <name type="scientific">Chrysophaeum taylorii</name>
    <dbReference type="NCBI Taxonomy" id="2483200"/>
    <lineage>
        <taxon>Eukaryota</taxon>
        <taxon>Sar</taxon>
        <taxon>Stramenopiles</taxon>
        <taxon>Ochrophyta</taxon>
        <taxon>Pelagophyceae</taxon>
        <taxon>Pelagomonadales</taxon>
        <taxon>Pelagomonadaceae</taxon>
        <taxon>Chrysophaeum</taxon>
    </lineage>
</organism>
<feature type="compositionally biased region" description="Basic and acidic residues" evidence="11">
    <location>
        <begin position="12"/>
        <end position="21"/>
    </location>
</feature>
<dbReference type="EC" id="2.7.12.2" evidence="6"/>
<dbReference type="Gene3D" id="1.10.510.10">
    <property type="entry name" value="Transferase(Phosphotransferase) domain 1"/>
    <property type="match status" value="1"/>
</dbReference>
<evidence type="ECO:0000256" key="8">
    <source>
        <dbReference type="ARBA" id="ARBA00049299"/>
    </source>
</evidence>
<dbReference type="InterPro" id="IPR000719">
    <property type="entry name" value="Prot_kinase_dom"/>
</dbReference>
<feature type="compositionally biased region" description="Low complexity" evidence="11">
    <location>
        <begin position="618"/>
        <end position="632"/>
    </location>
</feature>
<evidence type="ECO:0000256" key="9">
    <source>
        <dbReference type="ARBA" id="ARBA00051693"/>
    </source>
</evidence>
<dbReference type="GO" id="GO:0005524">
    <property type="term" value="F:ATP binding"/>
    <property type="evidence" value="ECO:0007669"/>
    <property type="project" value="UniProtKB-UniRule"/>
</dbReference>
<keyword evidence="4 10" id="KW-0067">ATP-binding</keyword>
<feature type="region of interest" description="Disordered" evidence="11">
    <location>
        <begin position="1"/>
        <end position="38"/>
    </location>
</feature>
<dbReference type="EMBL" id="JAQMWT010000314">
    <property type="protein sequence ID" value="KAJ8605559.1"/>
    <property type="molecule type" value="Genomic_DNA"/>
</dbReference>
<evidence type="ECO:0000256" key="1">
    <source>
        <dbReference type="ARBA" id="ARBA00022679"/>
    </source>
</evidence>
<comment type="similarity">
    <text evidence="5">Belongs to the protein kinase superfamily. STE Ser/Thr protein kinase family. MAP kinase kinase subfamily.</text>
</comment>
<evidence type="ECO:0000256" key="7">
    <source>
        <dbReference type="ARBA" id="ARBA00049014"/>
    </source>
</evidence>
<keyword evidence="1" id="KW-0808">Transferase</keyword>
<comment type="catalytic activity">
    <reaction evidence="7">
        <text>L-seryl-[protein] + ATP = O-phospho-L-seryl-[protein] + ADP + H(+)</text>
        <dbReference type="Rhea" id="RHEA:17989"/>
        <dbReference type="Rhea" id="RHEA-COMP:9863"/>
        <dbReference type="Rhea" id="RHEA-COMP:11604"/>
        <dbReference type="ChEBI" id="CHEBI:15378"/>
        <dbReference type="ChEBI" id="CHEBI:29999"/>
        <dbReference type="ChEBI" id="CHEBI:30616"/>
        <dbReference type="ChEBI" id="CHEBI:83421"/>
        <dbReference type="ChEBI" id="CHEBI:456216"/>
        <dbReference type="EC" id="2.7.12.2"/>
    </reaction>
</comment>
<feature type="binding site" evidence="10">
    <location>
        <position position="188"/>
    </location>
    <ligand>
        <name>ATP</name>
        <dbReference type="ChEBI" id="CHEBI:30616"/>
    </ligand>
</feature>
<dbReference type="Gene3D" id="3.30.200.20">
    <property type="entry name" value="Phosphorylase Kinase, domain 1"/>
    <property type="match status" value="1"/>
</dbReference>
<dbReference type="AlphaFoldDB" id="A0AAD7XM55"/>
<dbReference type="Pfam" id="PF00069">
    <property type="entry name" value="Pkinase"/>
    <property type="match status" value="1"/>
</dbReference>
<name>A0AAD7XM55_9STRA</name>
<dbReference type="PROSITE" id="PS50011">
    <property type="entry name" value="PROTEIN_KINASE_DOM"/>
    <property type="match status" value="1"/>
</dbReference>
<dbReference type="PANTHER" id="PTHR48013">
    <property type="entry name" value="DUAL SPECIFICITY MITOGEN-ACTIVATED PROTEIN KINASE KINASE 5-RELATED"/>
    <property type="match status" value="1"/>
</dbReference>